<dbReference type="Proteomes" id="UP001597497">
    <property type="component" value="Unassembled WGS sequence"/>
</dbReference>
<gene>
    <name evidence="6" type="ORF">ACFSUC_06770</name>
</gene>
<evidence type="ECO:0000256" key="3">
    <source>
        <dbReference type="ARBA" id="ARBA00022679"/>
    </source>
</evidence>
<accession>A0ABW5R964</accession>
<dbReference type="InterPro" id="IPR050881">
    <property type="entry name" value="LL-DAP_aminotransferase"/>
</dbReference>
<keyword evidence="3 4" id="KW-0808">Transferase</keyword>
<comment type="cofactor">
    <cofactor evidence="1 4">
        <name>pyridoxal 5'-phosphate</name>
        <dbReference type="ChEBI" id="CHEBI:597326"/>
    </cofactor>
</comment>
<dbReference type="InterPro" id="IPR015424">
    <property type="entry name" value="PyrdxlP-dep_Trfase"/>
</dbReference>
<dbReference type="Gene3D" id="3.90.1150.10">
    <property type="entry name" value="Aspartate Aminotransferase, domain 1"/>
    <property type="match status" value="1"/>
</dbReference>
<evidence type="ECO:0000259" key="5">
    <source>
        <dbReference type="Pfam" id="PF00155"/>
    </source>
</evidence>
<proteinExistence type="inferred from homology"/>
<evidence type="ECO:0000256" key="2">
    <source>
        <dbReference type="ARBA" id="ARBA00022576"/>
    </source>
</evidence>
<dbReference type="PANTHER" id="PTHR42832">
    <property type="entry name" value="AMINO ACID AMINOTRANSFERASE"/>
    <property type="match status" value="1"/>
</dbReference>
<dbReference type="PROSITE" id="PS00105">
    <property type="entry name" value="AA_TRANSFER_CLASS_1"/>
    <property type="match status" value="1"/>
</dbReference>
<evidence type="ECO:0000256" key="1">
    <source>
        <dbReference type="ARBA" id="ARBA00001933"/>
    </source>
</evidence>
<evidence type="ECO:0000313" key="6">
    <source>
        <dbReference type="EMBL" id="MFD2671306.1"/>
    </source>
</evidence>
<protein>
    <recommendedName>
        <fullName evidence="4">Aminotransferase</fullName>
        <ecNumber evidence="4">2.6.1.-</ecNumber>
    </recommendedName>
</protein>
<comment type="caution">
    <text evidence="6">The sequence shown here is derived from an EMBL/GenBank/DDBJ whole genome shotgun (WGS) entry which is preliminary data.</text>
</comment>
<dbReference type="GO" id="GO:0008483">
    <property type="term" value="F:transaminase activity"/>
    <property type="evidence" value="ECO:0007669"/>
    <property type="project" value="UniProtKB-KW"/>
</dbReference>
<keyword evidence="7" id="KW-1185">Reference proteome</keyword>
<dbReference type="InterPro" id="IPR015422">
    <property type="entry name" value="PyrdxlP-dep_Trfase_small"/>
</dbReference>
<dbReference type="CDD" id="cd00609">
    <property type="entry name" value="AAT_like"/>
    <property type="match status" value="1"/>
</dbReference>
<dbReference type="RefSeq" id="WP_379928760.1">
    <property type="nucleotide sequence ID" value="NZ_JBHUMM010000010.1"/>
</dbReference>
<sequence>MKKWRSSRLDKMGSAIFAEMETWKEQAKMRGHDIIDLGIGSPDQPPSEAVMLTLAEAVQEERHYGYPSSQGSLKFREVACQWLQHRFGIHMDAQREIVTLMGSQDGLAHLALSITDPGDVALVPDPGYPIYEGSLVLAGVEAYRMPLKEVNQFLPDFDAIPDAIRSRAKMMILNFPSNPVAATADRAFYEKALQFAREHEILLVHDAAYSEMAFDGFRPMSIFELDDAYDHAVEFHSMSKSFNMAGCRIAFMVGCEPVIEALKVVKSNIDYGVFEPIQIAAAAALEADMKQPFSVGRLYEGRRNALVDGLRRIGFSLEMPKATMFVWARIPKGWTSRQISREILLHTGVVVIPGDAFGEQGEGYVRIALVQPEEVLHEATARIGTFLQGGTNSLFGLQ</sequence>
<organism evidence="6 7">
    <name type="scientific">Marinicrinis sediminis</name>
    <dbReference type="NCBI Taxonomy" id="1652465"/>
    <lineage>
        <taxon>Bacteria</taxon>
        <taxon>Bacillati</taxon>
        <taxon>Bacillota</taxon>
        <taxon>Bacilli</taxon>
        <taxon>Bacillales</taxon>
        <taxon>Paenibacillaceae</taxon>
    </lineage>
</organism>
<reference evidence="7" key="1">
    <citation type="journal article" date="2019" name="Int. J. Syst. Evol. Microbiol.">
        <title>The Global Catalogue of Microorganisms (GCM) 10K type strain sequencing project: providing services to taxonomists for standard genome sequencing and annotation.</title>
        <authorList>
            <consortium name="The Broad Institute Genomics Platform"/>
            <consortium name="The Broad Institute Genome Sequencing Center for Infectious Disease"/>
            <person name="Wu L."/>
            <person name="Ma J."/>
        </authorList>
    </citation>
    <scope>NUCLEOTIDE SEQUENCE [LARGE SCALE GENOMIC DNA]</scope>
    <source>
        <strain evidence="7">KCTC 33676</strain>
    </source>
</reference>
<dbReference type="PANTHER" id="PTHR42832:SF3">
    <property type="entry name" value="L-GLUTAMINE--4-(METHYLSULFANYL)-2-OXOBUTANOATE AMINOTRANSFERASE"/>
    <property type="match status" value="1"/>
</dbReference>
<evidence type="ECO:0000313" key="7">
    <source>
        <dbReference type="Proteomes" id="UP001597497"/>
    </source>
</evidence>
<dbReference type="InterPro" id="IPR004839">
    <property type="entry name" value="Aminotransferase_I/II_large"/>
</dbReference>
<name>A0ABW5R964_9BACL</name>
<keyword evidence="2 4" id="KW-0032">Aminotransferase</keyword>
<evidence type="ECO:0000256" key="4">
    <source>
        <dbReference type="RuleBase" id="RU000481"/>
    </source>
</evidence>
<dbReference type="Gene3D" id="3.40.640.10">
    <property type="entry name" value="Type I PLP-dependent aspartate aminotransferase-like (Major domain)"/>
    <property type="match status" value="1"/>
</dbReference>
<dbReference type="Pfam" id="PF00155">
    <property type="entry name" value="Aminotran_1_2"/>
    <property type="match status" value="1"/>
</dbReference>
<comment type="similarity">
    <text evidence="4">Belongs to the class-I pyridoxal-phosphate-dependent aminotransferase family.</text>
</comment>
<dbReference type="SUPFAM" id="SSF53383">
    <property type="entry name" value="PLP-dependent transferases"/>
    <property type="match status" value="1"/>
</dbReference>
<dbReference type="EMBL" id="JBHUMM010000010">
    <property type="protein sequence ID" value="MFD2671306.1"/>
    <property type="molecule type" value="Genomic_DNA"/>
</dbReference>
<dbReference type="EC" id="2.6.1.-" evidence="4"/>
<dbReference type="InterPro" id="IPR004838">
    <property type="entry name" value="NHTrfase_class1_PyrdxlP-BS"/>
</dbReference>
<feature type="domain" description="Aminotransferase class I/classII large" evidence="5">
    <location>
        <begin position="33"/>
        <end position="382"/>
    </location>
</feature>
<dbReference type="InterPro" id="IPR015421">
    <property type="entry name" value="PyrdxlP-dep_Trfase_major"/>
</dbReference>